<comment type="caution">
    <text evidence="10">Lacks conserved residue(s) required for the propagation of feature annotation.</text>
</comment>
<dbReference type="GO" id="GO:0005634">
    <property type="term" value="C:nucleus"/>
    <property type="evidence" value="ECO:0007669"/>
    <property type="project" value="TreeGrafter"/>
</dbReference>
<reference evidence="14" key="1">
    <citation type="submission" date="2025-08" db="UniProtKB">
        <authorList>
            <consortium name="Ensembl"/>
        </authorList>
    </citation>
    <scope>IDENTIFICATION</scope>
</reference>
<dbReference type="FunFam" id="2.20.28.200:FF:000002">
    <property type="entry name" value="NAD-dependent deacetylase sirtuin-7"/>
    <property type="match status" value="1"/>
</dbReference>
<feature type="region of interest" description="Disordered" evidence="12">
    <location>
        <begin position="369"/>
        <end position="421"/>
    </location>
</feature>
<feature type="binding site" evidence="10">
    <location>
        <position position="245"/>
    </location>
    <ligand>
        <name>Zn(2+)</name>
        <dbReference type="ChEBI" id="CHEBI:29105"/>
    </ligand>
</feature>
<comment type="cofactor">
    <cofactor evidence="1">
        <name>Zn(2+)</name>
        <dbReference type="ChEBI" id="CHEBI:29105"/>
    </cofactor>
</comment>
<evidence type="ECO:0000259" key="13">
    <source>
        <dbReference type="PROSITE" id="PS50305"/>
    </source>
</evidence>
<dbReference type="InterPro" id="IPR050134">
    <property type="entry name" value="NAD-dep_sirtuin_deacylases"/>
</dbReference>
<evidence type="ECO:0000256" key="4">
    <source>
        <dbReference type="ARBA" id="ARBA00022723"/>
    </source>
</evidence>
<proteinExistence type="inferred from homology"/>
<feature type="domain" description="Deacetylase sirtuin-type" evidence="13">
    <location>
        <begin position="95"/>
        <end position="346"/>
    </location>
</feature>
<dbReference type="GO" id="GO:0097372">
    <property type="term" value="F:histone H3K18 deacetylase activity, NAD-dependent"/>
    <property type="evidence" value="ECO:0007669"/>
    <property type="project" value="TreeGrafter"/>
</dbReference>
<evidence type="ECO:0000256" key="10">
    <source>
        <dbReference type="PROSITE-ProRule" id="PRU00236"/>
    </source>
</evidence>
<dbReference type="PANTHER" id="PTHR11085:SF1">
    <property type="entry name" value="NAD-DEPENDENT PROTEIN DEACETYLASE SIRTUIN-7"/>
    <property type="match status" value="1"/>
</dbReference>
<evidence type="ECO:0000256" key="1">
    <source>
        <dbReference type="ARBA" id="ARBA00001947"/>
    </source>
</evidence>
<evidence type="ECO:0000256" key="8">
    <source>
        <dbReference type="ARBA" id="ARBA00041832"/>
    </source>
</evidence>
<keyword evidence="2" id="KW-0597">Phosphoprotein</keyword>
<evidence type="ECO:0000256" key="5">
    <source>
        <dbReference type="ARBA" id="ARBA00022833"/>
    </source>
</evidence>
<dbReference type="GeneTree" id="ENSGT00940000159703"/>
<reference evidence="14" key="2">
    <citation type="submission" date="2025-09" db="UniProtKB">
        <authorList>
            <consortium name="Ensembl"/>
        </authorList>
    </citation>
    <scope>IDENTIFICATION</scope>
</reference>
<feature type="coiled-coil region" evidence="11">
    <location>
        <begin position="81"/>
        <end position="115"/>
    </location>
</feature>
<dbReference type="Gene3D" id="2.20.28.200">
    <property type="match status" value="1"/>
</dbReference>
<feature type="binding site" evidence="10">
    <location>
        <position position="215"/>
    </location>
    <ligand>
        <name>Zn(2+)</name>
        <dbReference type="ChEBI" id="CHEBI:29105"/>
    </ligand>
</feature>
<feature type="compositionally biased region" description="Polar residues" evidence="12">
    <location>
        <begin position="387"/>
        <end position="401"/>
    </location>
</feature>
<dbReference type="Proteomes" id="UP000261380">
    <property type="component" value="Unplaced"/>
</dbReference>
<dbReference type="InterPro" id="IPR026590">
    <property type="entry name" value="Ssirtuin_cat_dom"/>
</dbReference>
<dbReference type="SUPFAM" id="SSF52467">
    <property type="entry name" value="DHS-like NAD/FAD-binding domain"/>
    <property type="match status" value="1"/>
</dbReference>
<keyword evidence="15" id="KW-1185">Reference proteome</keyword>
<evidence type="ECO:0000313" key="15">
    <source>
        <dbReference type="Proteomes" id="UP000261380"/>
    </source>
</evidence>
<keyword evidence="6" id="KW-0520">NAD</keyword>
<dbReference type="STRING" id="32473.ENSXCOP00000019170"/>
<dbReference type="InterPro" id="IPR029035">
    <property type="entry name" value="DHS-like_NAD/FAD-binding_dom"/>
</dbReference>
<feature type="compositionally biased region" description="Basic residues" evidence="12">
    <location>
        <begin position="410"/>
        <end position="421"/>
    </location>
</feature>
<feature type="binding site" evidence="10">
    <location>
        <position position="242"/>
    </location>
    <ligand>
        <name>Zn(2+)</name>
        <dbReference type="ChEBI" id="CHEBI:29105"/>
    </ligand>
</feature>
<feature type="binding site" evidence="10">
    <location>
        <position position="212"/>
    </location>
    <ligand>
        <name>Zn(2+)</name>
        <dbReference type="ChEBI" id="CHEBI:29105"/>
    </ligand>
</feature>
<name>A0A3B5M6S2_9TELE</name>
<evidence type="ECO:0000256" key="12">
    <source>
        <dbReference type="SAM" id="MobiDB-lite"/>
    </source>
</evidence>
<dbReference type="GO" id="GO:0000785">
    <property type="term" value="C:chromatin"/>
    <property type="evidence" value="ECO:0007669"/>
    <property type="project" value="TreeGrafter"/>
</dbReference>
<keyword evidence="3" id="KW-0808">Transferase</keyword>
<dbReference type="GO" id="GO:0046872">
    <property type="term" value="F:metal ion binding"/>
    <property type="evidence" value="ECO:0007669"/>
    <property type="project" value="UniProtKB-KW"/>
</dbReference>
<dbReference type="InterPro" id="IPR003000">
    <property type="entry name" value="Sirtuin"/>
</dbReference>
<evidence type="ECO:0000256" key="3">
    <source>
        <dbReference type="ARBA" id="ARBA00022679"/>
    </source>
</evidence>
<protein>
    <recommendedName>
        <fullName evidence="9">Regulatory protein SIR2 homolog 7</fullName>
    </recommendedName>
    <alternativeName>
        <fullName evidence="8">SIR2-like protein 7</fullName>
    </alternativeName>
</protein>
<evidence type="ECO:0000313" key="14">
    <source>
        <dbReference type="Ensembl" id="ENSXCOP00000019170.1"/>
    </source>
</evidence>
<keyword evidence="5 10" id="KW-0862">Zinc</keyword>
<dbReference type="Ensembl" id="ENSXCOT00000019407.1">
    <property type="protein sequence ID" value="ENSXCOP00000019170.1"/>
    <property type="gene ID" value="ENSXCOG00000014411.1"/>
</dbReference>
<dbReference type="GO" id="GO:0070403">
    <property type="term" value="F:NAD+ binding"/>
    <property type="evidence" value="ECO:0007669"/>
    <property type="project" value="InterPro"/>
</dbReference>
<evidence type="ECO:0000256" key="6">
    <source>
        <dbReference type="ARBA" id="ARBA00023027"/>
    </source>
</evidence>
<dbReference type="Gene3D" id="3.40.50.1220">
    <property type="entry name" value="TPP-binding domain"/>
    <property type="match status" value="1"/>
</dbReference>
<evidence type="ECO:0000256" key="11">
    <source>
        <dbReference type="SAM" id="Coils"/>
    </source>
</evidence>
<accession>A0A3B5M6S2</accession>
<sequence>MEEDPETGNSARTERKALEKAKILQRERERKRCTALAGFSVVPQVGRVLKKPEAERSAEEAAALLLHREAVDELCRRQIRRNVLKRKQEEVFDEADELKSKVKQLAAAVKQANHLVVYTGAGISTAASIPDYRGPNGVWTQLQKGRTVSSSDLSKAAPTVTHMCIRMLHKEKLVVNRVFVPDKMDDLFYKLSCGSHSQSKPSCTNCLCFQVCTSCSPPREFVRLFDVTERTSLHRHGTGRRCSHCGSELRDTIVHFGERGTLEQPLNWKGAAEAANEADVILCLGSSLKVLKKYACLWSMSRPANKRPKLYIVNLQWTPKDDLAVLKIHGKCDDVMRLLMEELNIQIPEYDRAEDPIFKLATPLRPEEVQSHNREVLAAPDGLESPSVENQQPSEETSSLQGGWFGRGYNKGRRKKKKKAA</sequence>
<organism evidence="14 15">
    <name type="scientific">Xiphophorus couchianus</name>
    <name type="common">Monterrey platyfish</name>
    <dbReference type="NCBI Taxonomy" id="32473"/>
    <lineage>
        <taxon>Eukaryota</taxon>
        <taxon>Metazoa</taxon>
        <taxon>Chordata</taxon>
        <taxon>Craniata</taxon>
        <taxon>Vertebrata</taxon>
        <taxon>Euteleostomi</taxon>
        <taxon>Actinopterygii</taxon>
        <taxon>Neopterygii</taxon>
        <taxon>Teleostei</taxon>
        <taxon>Neoteleostei</taxon>
        <taxon>Acanthomorphata</taxon>
        <taxon>Ovalentaria</taxon>
        <taxon>Atherinomorphae</taxon>
        <taxon>Cyprinodontiformes</taxon>
        <taxon>Poeciliidae</taxon>
        <taxon>Poeciliinae</taxon>
        <taxon>Xiphophorus</taxon>
    </lineage>
</organism>
<keyword evidence="4 10" id="KW-0479">Metal-binding</keyword>
<comment type="similarity">
    <text evidence="7">Belongs to the sirtuin family. Class IV subfamily.</text>
</comment>
<evidence type="ECO:0000256" key="2">
    <source>
        <dbReference type="ARBA" id="ARBA00022553"/>
    </source>
</evidence>
<dbReference type="PANTHER" id="PTHR11085">
    <property type="entry name" value="NAD-DEPENDENT PROTEIN DEACYLASE SIRTUIN-5, MITOCHONDRIAL-RELATED"/>
    <property type="match status" value="1"/>
</dbReference>
<evidence type="ECO:0000256" key="9">
    <source>
        <dbReference type="ARBA" id="ARBA00043038"/>
    </source>
</evidence>
<dbReference type="Pfam" id="PF02146">
    <property type="entry name" value="SIR2"/>
    <property type="match status" value="1"/>
</dbReference>
<dbReference type="GO" id="GO:0060255">
    <property type="term" value="P:regulation of macromolecule metabolic process"/>
    <property type="evidence" value="ECO:0007669"/>
    <property type="project" value="UniProtKB-ARBA"/>
</dbReference>
<evidence type="ECO:0000256" key="7">
    <source>
        <dbReference type="ARBA" id="ARBA00038170"/>
    </source>
</evidence>
<gene>
    <name evidence="14" type="primary">SIRT7</name>
</gene>
<keyword evidence="11" id="KW-0175">Coiled coil</keyword>
<dbReference type="PROSITE" id="PS50305">
    <property type="entry name" value="SIRTUIN"/>
    <property type="match status" value="1"/>
</dbReference>
<dbReference type="AlphaFoldDB" id="A0A3B5M6S2"/>